<feature type="region of interest" description="Disordered" evidence="1">
    <location>
        <begin position="16"/>
        <end position="39"/>
    </location>
</feature>
<proteinExistence type="predicted"/>
<keyword evidence="3" id="KW-1185">Reference proteome</keyword>
<evidence type="ECO:0000313" key="3">
    <source>
        <dbReference type="Proteomes" id="UP000266861"/>
    </source>
</evidence>
<evidence type="ECO:0000313" key="2">
    <source>
        <dbReference type="EMBL" id="RHZ85149.1"/>
    </source>
</evidence>
<name>A0A397J9X2_9GLOM</name>
<comment type="caution">
    <text evidence="2">The sequence shown here is derived from an EMBL/GenBank/DDBJ whole genome shotgun (WGS) entry which is preliminary data.</text>
</comment>
<organism evidence="2 3">
    <name type="scientific">Diversispora epigaea</name>
    <dbReference type="NCBI Taxonomy" id="1348612"/>
    <lineage>
        <taxon>Eukaryota</taxon>
        <taxon>Fungi</taxon>
        <taxon>Fungi incertae sedis</taxon>
        <taxon>Mucoromycota</taxon>
        <taxon>Glomeromycotina</taxon>
        <taxon>Glomeromycetes</taxon>
        <taxon>Diversisporales</taxon>
        <taxon>Diversisporaceae</taxon>
        <taxon>Diversispora</taxon>
    </lineage>
</organism>
<protein>
    <submittedName>
        <fullName evidence="2">Uncharacterized protein</fullName>
    </submittedName>
</protein>
<dbReference type="Proteomes" id="UP000266861">
    <property type="component" value="Unassembled WGS sequence"/>
</dbReference>
<dbReference type="EMBL" id="PQFF01000068">
    <property type="protein sequence ID" value="RHZ85149.1"/>
    <property type="molecule type" value="Genomic_DNA"/>
</dbReference>
<reference evidence="2 3" key="1">
    <citation type="submission" date="2018-08" db="EMBL/GenBank/DDBJ databases">
        <title>Genome and evolution of the arbuscular mycorrhizal fungus Diversispora epigaea (formerly Glomus versiforme) and its bacterial endosymbionts.</title>
        <authorList>
            <person name="Sun X."/>
            <person name="Fei Z."/>
            <person name="Harrison M."/>
        </authorList>
    </citation>
    <scope>NUCLEOTIDE SEQUENCE [LARGE SCALE GENOMIC DNA]</scope>
    <source>
        <strain evidence="2 3">IT104</strain>
    </source>
</reference>
<accession>A0A397J9X2</accession>
<feature type="compositionally biased region" description="Acidic residues" evidence="1">
    <location>
        <begin position="25"/>
        <end position="39"/>
    </location>
</feature>
<evidence type="ECO:0000256" key="1">
    <source>
        <dbReference type="SAM" id="MobiDB-lite"/>
    </source>
</evidence>
<sequence length="87" mass="9885">MLCCFDASDNKNNLDSGNKVYNQYGDDENDSESGDNQYDDDEIYLEFDGNEIYTSSIDGVIRFLDSDDDSSSKNKTVITFKNFCTVF</sequence>
<gene>
    <name evidence="2" type="ORF">Glove_71g39</name>
</gene>
<dbReference type="AlphaFoldDB" id="A0A397J9X2"/>